<name>A0AAV2D1A0_9ROSI</name>
<feature type="compositionally biased region" description="Pro residues" evidence="1">
    <location>
        <begin position="20"/>
        <end position="30"/>
    </location>
</feature>
<dbReference type="Proteomes" id="UP001497516">
    <property type="component" value="Chromosome 10"/>
</dbReference>
<accession>A0AAV2D1A0</accession>
<dbReference type="AlphaFoldDB" id="A0AAV2D1A0"/>
<feature type="region of interest" description="Disordered" evidence="1">
    <location>
        <begin position="214"/>
        <end position="239"/>
    </location>
</feature>
<protein>
    <submittedName>
        <fullName evidence="2">Uncharacterized protein</fullName>
    </submittedName>
</protein>
<sequence length="252" mass="27734">MSPAIPNSHPQTPSSALNPNAPPFNNPPAPRRSMPLALLPPPPTKTQTHTDAKISPLPLKPTAAGDHSQAFFYHPAVIPNPNRLFFYYYYCYPLPHTQLPPAPVYMNDNHYYHPGGFRPIAICPQPSPPPLILNHSTETVPVPVPEPKPLPATVVPNGGDRALIIGSQSGDDGGFKEGWRRQMRKRKKTVRVFHCAAPRRSFRSLPLAQYRKTKKTSATAAGRATNEFSPALTSEGGGRTTLMIKNIPNRFM</sequence>
<dbReference type="EMBL" id="OZ034814">
    <property type="protein sequence ID" value="CAL1362245.1"/>
    <property type="molecule type" value="Genomic_DNA"/>
</dbReference>
<reference evidence="2 3" key="1">
    <citation type="submission" date="2024-04" db="EMBL/GenBank/DDBJ databases">
        <authorList>
            <person name="Fracassetti M."/>
        </authorList>
    </citation>
    <scope>NUCLEOTIDE SEQUENCE [LARGE SCALE GENOMIC DNA]</scope>
</reference>
<gene>
    <name evidence="2" type="ORF">LTRI10_LOCUS9367</name>
</gene>
<evidence type="ECO:0000313" key="3">
    <source>
        <dbReference type="Proteomes" id="UP001497516"/>
    </source>
</evidence>
<proteinExistence type="predicted"/>
<keyword evidence="3" id="KW-1185">Reference proteome</keyword>
<evidence type="ECO:0000256" key="1">
    <source>
        <dbReference type="SAM" id="MobiDB-lite"/>
    </source>
</evidence>
<evidence type="ECO:0000313" key="2">
    <source>
        <dbReference type="EMBL" id="CAL1362245.1"/>
    </source>
</evidence>
<feature type="region of interest" description="Disordered" evidence="1">
    <location>
        <begin position="1"/>
        <end position="53"/>
    </location>
</feature>
<organism evidence="2 3">
    <name type="scientific">Linum trigynum</name>
    <dbReference type="NCBI Taxonomy" id="586398"/>
    <lineage>
        <taxon>Eukaryota</taxon>
        <taxon>Viridiplantae</taxon>
        <taxon>Streptophyta</taxon>
        <taxon>Embryophyta</taxon>
        <taxon>Tracheophyta</taxon>
        <taxon>Spermatophyta</taxon>
        <taxon>Magnoliopsida</taxon>
        <taxon>eudicotyledons</taxon>
        <taxon>Gunneridae</taxon>
        <taxon>Pentapetalae</taxon>
        <taxon>rosids</taxon>
        <taxon>fabids</taxon>
        <taxon>Malpighiales</taxon>
        <taxon>Linaceae</taxon>
        <taxon>Linum</taxon>
    </lineage>
</organism>